<evidence type="ECO:0000313" key="2">
    <source>
        <dbReference type="EMBL" id="KAK0457197.1"/>
    </source>
</evidence>
<keyword evidence="3" id="KW-1185">Reference proteome</keyword>
<gene>
    <name evidence="2" type="ORF">EV420DRAFT_1549365</name>
</gene>
<accession>A0AA39KA39</accession>
<organism evidence="2 3">
    <name type="scientific">Armillaria tabescens</name>
    <name type="common">Ringless honey mushroom</name>
    <name type="synonym">Agaricus tabescens</name>
    <dbReference type="NCBI Taxonomy" id="1929756"/>
    <lineage>
        <taxon>Eukaryota</taxon>
        <taxon>Fungi</taxon>
        <taxon>Dikarya</taxon>
        <taxon>Basidiomycota</taxon>
        <taxon>Agaricomycotina</taxon>
        <taxon>Agaricomycetes</taxon>
        <taxon>Agaricomycetidae</taxon>
        <taxon>Agaricales</taxon>
        <taxon>Marasmiineae</taxon>
        <taxon>Physalacriaceae</taxon>
        <taxon>Desarmillaria</taxon>
    </lineage>
</organism>
<dbReference type="Proteomes" id="UP001175211">
    <property type="component" value="Unassembled WGS sequence"/>
</dbReference>
<name>A0AA39KA39_ARMTA</name>
<evidence type="ECO:0000313" key="3">
    <source>
        <dbReference type="Proteomes" id="UP001175211"/>
    </source>
</evidence>
<protein>
    <recommendedName>
        <fullName evidence="4">Secreted protein</fullName>
    </recommendedName>
</protein>
<dbReference type="GeneID" id="85356964"/>
<reference evidence="2" key="1">
    <citation type="submission" date="2023-06" db="EMBL/GenBank/DDBJ databases">
        <authorList>
            <consortium name="Lawrence Berkeley National Laboratory"/>
            <person name="Ahrendt S."/>
            <person name="Sahu N."/>
            <person name="Indic B."/>
            <person name="Wong-Bajracharya J."/>
            <person name="Merenyi Z."/>
            <person name="Ke H.-M."/>
            <person name="Monk M."/>
            <person name="Kocsube S."/>
            <person name="Drula E."/>
            <person name="Lipzen A."/>
            <person name="Balint B."/>
            <person name="Henrissat B."/>
            <person name="Andreopoulos B."/>
            <person name="Martin F.M."/>
            <person name="Harder C.B."/>
            <person name="Rigling D."/>
            <person name="Ford K.L."/>
            <person name="Foster G.D."/>
            <person name="Pangilinan J."/>
            <person name="Papanicolaou A."/>
            <person name="Barry K."/>
            <person name="LaButti K."/>
            <person name="Viragh M."/>
            <person name="Koriabine M."/>
            <person name="Yan M."/>
            <person name="Riley R."/>
            <person name="Champramary S."/>
            <person name="Plett K.L."/>
            <person name="Tsai I.J."/>
            <person name="Slot J."/>
            <person name="Sipos G."/>
            <person name="Plett J."/>
            <person name="Nagy L.G."/>
            <person name="Grigoriev I.V."/>
        </authorList>
    </citation>
    <scope>NUCLEOTIDE SEQUENCE</scope>
    <source>
        <strain evidence="2">CCBAS 213</strain>
    </source>
</reference>
<feature type="chain" id="PRO_5041249154" description="Secreted protein" evidence="1">
    <location>
        <begin position="32"/>
        <end position="74"/>
    </location>
</feature>
<dbReference type="EMBL" id="JAUEPS010000022">
    <property type="protein sequence ID" value="KAK0457197.1"/>
    <property type="molecule type" value="Genomic_DNA"/>
</dbReference>
<comment type="caution">
    <text evidence="2">The sequence shown here is derived from an EMBL/GenBank/DDBJ whole genome shotgun (WGS) entry which is preliminary data.</text>
</comment>
<proteinExistence type="predicted"/>
<dbReference type="RefSeq" id="XP_060329512.1">
    <property type="nucleotide sequence ID" value="XM_060473416.1"/>
</dbReference>
<keyword evidence="1" id="KW-0732">Signal</keyword>
<feature type="signal peptide" evidence="1">
    <location>
        <begin position="1"/>
        <end position="31"/>
    </location>
</feature>
<sequence length="74" mass="8572">MSIPAIIRRMHFLRVTLYGLAWSLFSVAVRGQPAWCGCVAAWLRGCVVRKRGWLRGPRYISSENLWINNLKLKK</sequence>
<evidence type="ECO:0008006" key="4">
    <source>
        <dbReference type="Google" id="ProtNLM"/>
    </source>
</evidence>
<dbReference type="AlphaFoldDB" id="A0AA39KA39"/>
<evidence type="ECO:0000256" key="1">
    <source>
        <dbReference type="SAM" id="SignalP"/>
    </source>
</evidence>